<gene>
    <name evidence="2" type="ORF">FNW17_04070</name>
</gene>
<feature type="chain" id="PRO_5021998123" description="CarboxypepD_reg-like domain-containing protein" evidence="1">
    <location>
        <begin position="20"/>
        <end position="245"/>
    </location>
</feature>
<dbReference type="OrthoDB" id="1431099at2"/>
<organism evidence="2 3">
    <name type="scientific">Flavobacterium franklandianum</name>
    <dbReference type="NCBI Taxonomy" id="2594430"/>
    <lineage>
        <taxon>Bacteria</taxon>
        <taxon>Pseudomonadati</taxon>
        <taxon>Bacteroidota</taxon>
        <taxon>Flavobacteriia</taxon>
        <taxon>Flavobacteriales</taxon>
        <taxon>Flavobacteriaceae</taxon>
        <taxon>Flavobacterium</taxon>
    </lineage>
</organism>
<comment type="caution">
    <text evidence="2">The sequence shown here is derived from an EMBL/GenBank/DDBJ whole genome shotgun (WGS) entry which is preliminary data.</text>
</comment>
<evidence type="ECO:0008006" key="4">
    <source>
        <dbReference type="Google" id="ProtNLM"/>
    </source>
</evidence>
<evidence type="ECO:0000256" key="1">
    <source>
        <dbReference type="SAM" id="SignalP"/>
    </source>
</evidence>
<dbReference type="InterPro" id="IPR008969">
    <property type="entry name" value="CarboxyPept-like_regulatory"/>
</dbReference>
<sequence>MKAKLLILILLFTFPFCYSQTDKPLKGIVLCDDVPVQGIEVVNLVSGKTSITNTNGEFSIVAKAEDMLVFVSKNHYYKRLFLEKEDVKKNNIEIKITQKPVDLEEVVITKIAFNTKGLFSQEVADEIKLEKGKYRNRQINDGTIENGADLMRIGRMILDLFIKKEEMKREPDSKIEFKELAKTNYEEIFFINTLKLKPEEVSLFLEFCDADPKSKTILNNNPLSLMDFILTKNEEFKKLPTSENK</sequence>
<reference evidence="2 3" key="1">
    <citation type="submission" date="2019-07" db="EMBL/GenBank/DDBJ databases">
        <title>Novel species of Flavobacterium.</title>
        <authorList>
            <person name="Liu Q."/>
            <person name="Xin Y.-H."/>
        </authorList>
    </citation>
    <scope>NUCLEOTIDE SEQUENCE [LARGE SCALE GENOMIC DNA]</scope>
    <source>
        <strain evidence="2 3">LB3P56</strain>
    </source>
</reference>
<proteinExistence type="predicted"/>
<accession>A0A553CQY7</accession>
<name>A0A553CQY7_9FLAO</name>
<dbReference type="RefSeq" id="WP_143391034.1">
    <property type="nucleotide sequence ID" value="NZ_VJZQ01000017.1"/>
</dbReference>
<keyword evidence="3" id="KW-1185">Reference proteome</keyword>
<evidence type="ECO:0000313" key="2">
    <source>
        <dbReference type="EMBL" id="TRX22953.1"/>
    </source>
</evidence>
<dbReference type="SUPFAM" id="SSF49464">
    <property type="entry name" value="Carboxypeptidase regulatory domain-like"/>
    <property type="match status" value="1"/>
</dbReference>
<dbReference type="AlphaFoldDB" id="A0A553CQY7"/>
<feature type="signal peptide" evidence="1">
    <location>
        <begin position="1"/>
        <end position="19"/>
    </location>
</feature>
<dbReference type="EMBL" id="VJZR01000002">
    <property type="protein sequence ID" value="TRX22953.1"/>
    <property type="molecule type" value="Genomic_DNA"/>
</dbReference>
<protein>
    <recommendedName>
        <fullName evidence="4">CarboxypepD_reg-like domain-containing protein</fullName>
    </recommendedName>
</protein>
<dbReference type="Proteomes" id="UP000318585">
    <property type="component" value="Unassembled WGS sequence"/>
</dbReference>
<keyword evidence="1" id="KW-0732">Signal</keyword>
<evidence type="ECO:0000313" key="3">
    <source>
        <dbReference type="Proteomes" id="UP000318585"/>
    </source>
</evidence>